<gene>
    <name evidence="1" type="ORF">Taro_051477</name>
</gene>
<name>A0A843XGZ5_COLES</name>
<comment type="caution">
    <text evidence="1">The sequence shown here is derived from an EMBL/GenBank/DDBJ whole genome shotgun (WGS) entry which is preliminary data.</text>
</comment>
<accession>A0A843XGZ5</accession>
<reference evidence="1" key="1">
    <citation type="submission" date="2017-07" db="EMBL/GenBank/DDBJ databases">
        <title>Taro Niue Genome Assembly and Annotation.</title>
        <authorList>
            <person name="Atibalentja N."/>
            <person name="Keating K."/>
            <person name="Fields C.J."/>
        </authorList>
    </citation>
    <scope>NUCLEOTIDE SEQUENCE</scope>
    <source>
        <strain evidence="1">Niue_2</strain>
        <tissue evidence="1">Leaf</tissue>
    </source>
</reference>
<keyword evidence="2" id="KW-1185">Reference proteome</keyword>
<sequence length="75" mass="8123">MILVGNMVECLRGKDIDFNAITFYGGGVSRLKKHLAGGKGAGYSEVIGCLSVSYDVKIAIAQHSRQIRAEKRTHS</sequence>
<feature type="non-terminal residue" evidence="1">
    <location>
        <position position="1"/>
    </location>
</feature>
<dbReference type="EMBL" id="NMUH01008227">
    <property type="protein sequence ID" value="MQM18480.1"/>
    <property type="molecule type" value="Genomic_DNA"/>
</dbReference>
<evidence type="ECO:0000313" key="2">
    <source>
        <dbReference type="Proteomes" id="UP000652761"/>
    </source>
</evidence>
<dbReference type="Proteomes" id="UP000652761">
    <property type="component" value="Unassembled WGS sequence"/>
</dbReference>
<protein>
    <submittedName>
        <fullName evidence="1">Uncharacterized protein</fullName>
    </submittedName>
</protein>
<proteinExistence type="predicted"/>
<organism evidence="1 2">
    <name type="scientific">Colocasia esculenta</name>
    <name type="common">Wild taro</name>
    <name type="synonym">Arum esculentum</name>
    <dbReference type="NCBI Taxonomy" id="4460"/>
    <lineage>
        <taxon>Eukaryota</taxon>
        <taxon>Viridiplantae</taxon>
        <taxon>Streptophyta</taxon>
        <taxon>Embryophyta</taxon>
        <taxon>Tracheophyta</taxon>
        <taxon>Spermatophyta</taxon>
        <taxon>Magnoliopsida</taxon>
        <taxon>Liliopsida</taxon>
        <taxon>Araceae</taxon>
        <taxon>Aroideae</taxon>
        <taxon>Colocasieae</taxon>
        <taxon>Colocasia</taxon>
    </lineage>
</organism>
<dbReference type="AlphaFoldDB" id="A0A843XGZ5"/>
<evidence type="ECO:0000313" key="1">
    <source>
        <dbReference type="EMBL" id="MQM18480.1"/>
    </source>
</evidence>